<accession>A0ABN2EVU2</accession>
<proteinExistence type="predicted"/>
<reference evidence="1 2" key="1">
    <citation type="journal article" date="2019" name="Int. J. Syst. Evol. Microbiol.">
        <title>The Global Catalogue of Microorganisms (GCM) 10K type strain sequencing project: providing services to taxonomists for standard genome sequencing and annotation.</title>
        <authorList>
            <consortium name="The Broad Institute Genomics Platform"/>
            <consortium name="The Broad Institute Genome Sequencing Center for Infectious Disease"/>
            <person name="Wu L."/>
            <person name="Ma J."/>
        </authorList>
    </citation>
    <scope>NUCLEOTIDE SEQUENCE [LARGE SCALE GENOMIC DNA]</scope>
    <source>
        <strain evidence="1 2">JCM 14969</strain>
    </source>
</reference>
<evidence type="ECO:0000313" key="1">
    <source>
        <dbReference type="EMBL" id="GAA1619608.1"/>
    </source>
</evidence>
<sequence length="143" mass="15449">MTVPGDGGDSVEVTVVEFAAHTAYLEPVTGTGFLVLPKPDDDVPAPTDAFVEVNWSEQSREYSYSAGLSLHHADWKHALHELDQEGWFLLDDDTGAVEVAGRTSDGRAAVCLCGDGTFINYPDIFDIRRALTALRIAADLPAE</sequence>
<protein>
    <submittedName>
        <fullName evidence="1">Uncharacterized protein</fullName>
    </submittedName>
</protein>
<dbReference type="EMBL" id="BAAAOS010000070">
    <property type="protein sequence ID" value="GAA1619608.1"/>
    <property type="molecule type" value="Genomic_DNA"/>
</dbReference>
<comment type="caution">
    <text evidence="1">The sequence shown here is derived from an EMBL/GenBank/DDBJ whole genome shotgun (WGS) entry which is preliminary data.</text>
</comment>
<dbReference type="Proteomes" id="UP001500393">
    <property type="component" value="Unassembled WGS sequence"/>
</dbReference>
<gene>
    <name evidence="1" type="ORF">GCM10009789_86650</name>
</gene>
<dbReference type="RefSeq" id="WP_344222643.1">
    <property type="nucleotide sequence ID" value="NZ_BAAAOS010000070.1"/>
</dbReference>
<keyword evidence="2" id="KW-1185">Reference proteome</keyword>
<organism evidence="1 2">
    <name type="scientific">Kribbella sancticallisti</name>
    <dbReference type="NCBI Taxonomy" id="460087"/>
    <lineage>
        <taxon>Bacteria</taxon>
        <taxon>Bacillati</taxon>
        <taxon>Actinomycetota</taxon>
        <taxon>Actinomycetes</taxon>
        <taxon>Propionibacteriales</taxon>
        <taxon>Kribbellaceae</taxon>
        <taxon>Kribbella</taxon>
    </lineage>
</organism>
<evidence type="ECO:0000313" key="2">
    <source>
        <dbReference type="Proteomes" id="UP001500393"/>
    </source>
</evidence>
<name>A0ABN2EVU2_9ACTN</name>